<organism evidence="2 3">
    <name type="scientific">Ignelater luminosus</name>
    <name type="common">Cucubano</name>
    <name type="synonym">Pyrophorus luminosus</name>
    <dbReference type="NCBI Taxonomy" id="2038154"/>
    <lineage>
        <taxon>Eukaryota</taxon>
        <taxon>Metazoa</taxon>
        <taxon>Ecdysozoa</taxon>
        <taxon>Arthropoda</taxon>
        <taxon>Hexapoda</taxon>
        <taxon>Insecta</taxon>
        <taxon>Pterygota</taxon>
        <taxon>Neoptera</taxon>
        <taxon>Endopterygota</taxon>
        <taxon>Coleoptera</taxon>
        <taxon>Polyphaga</taxon>
        <taxon>Elateriformia</taxon>
        <taxon>Elateroidea</taxon>
        <taxon>Elateridae</taxon>
        <taxon>Agrypninae</taxon>
        <taxon>Pyrophorini</taxon>
        <taxon>Ignelater</taxon>
    </lineage>
</organism>
<evidence type="ECO:0000259" key="1">
    <source>
        <dbReference type="SMART" id="SM00587"/>
    </source>
</evidence>
<dbReference type="InterPro" id="IPR004119">
    <property type="entry name" value="EcKL"/>
</dbReference>
<dbReference type="EMBL" id="VTPC01082331">
    <property type="protein sequence ID" value="KAF2887668.1"/>
    <property type="molecule type" value="Genomic_DNA"/>
</dbReference>
<evidence type="ECO:0000313" key="3">
    <source>
        <dbReference type="Proteomes" id="UP000801492"/>
    </source>
</evidence>
<dbReference type="OrthoDB" id="8250698at2759"/>
<dbReference type="SMART" id="SM00587">
    <property type="entry name" value="CHK"/>
    <property type="match status" value="1"/>
</dbReference>
<protein>
    <recommendedName>
        <fullName evidence="1">CHK kinase-like domain-containing protein</fullName>
    </recommendedName>
</protein>
<dbReference type="Pfam" id="PF02958">
    <property type="entry name" value="EcKL"/>
    <property type="match status" value="1"/>
</dbReference>
<dbReference type="SUPFAM" id="SSF56112">
    <property type="entry name" value="Protein kinase-like (PK-like)"/>
    <property type="match status" value="1"/>
</dbReference>
<accession>A0A8K0G6T7</accession>
<comment type="caution">
    <text evidence="2">The sequence shown here is derived from an EMBL/GenBank/DDBJ whole genome shotgun (WGS) entry which is preliminary data.</text>
</comment>
<dbReference type="PANTHER" id="PTHR11012:SF30">
    <property type="entry name" value="PROTEIN KINASE-LIKE DOMAIN-CONTAINING"/>
    <property type="match status" value="1"/>
</dbReference>
<gene>
    <name evidence="2" type="ORF">ILUMI_18505</name>
</gene>
<dbReference type="InterPro" id="IPR015897">
    <property type="entry name" value="CHK_kinase-like"/>
</dbReference>
<evidence type="ECO:0000313" key="2">
    <source>
        <dbReference type="EMBL" id="KAF2887668.1"/>
    </source>
</evidence>
<keyword evidence="3" id="KW-1185">Reference proteome</keyword>
<dbReference type="AlphaFoldDB" id="A0A8K0G6T7"/>
<feature type="domain" description="CHK kinase-like" evidence="1">
    <location>
        <begin position="39"/>
        <end position="236"/>
    </location>
</feature>
<dbReference type="Proteomes" id="UP000801492">
    <property type="component" value="Unassembled WGS sequence"/>
</dbReference>
<name>A0A8K0G6T7_IGNLU</name>
<proteinExistence type="predicted"/>
<reference evidence="2" key="1">
    <citation type="submission" date="2019-08" db="EMBL/GenBank/DDBJ databases">
        <title>The genome of the North American firefly Photinus pyralis.</title>
        <authorList>
            <consortium name="Photinus pyralis genome working group"/>
            <person name="Fallon T.R."/>
            <person name="Sander Lower S.E."/>
            <person name="Weng J.-K."/>
        </authorList>
    </citation>
    <scope>NUCLEOTIDE SEQUENCE</scope>
    <source>
        <strain evidence="2">TRF0915ILg1</strain>
        <tissue evidence="2">Whole body</tissue>
    </source>
</reference>
<dbReference type="Gene3D" id="3.90.1200.10">
    <property type="match status" value="1"/>
</dbReference>
<dbReference type="PANTHER" id="PTHR11012">
    <property type="entry name" value="PROTEIN KINASE-LIKE DOMAIN-CONTAINING"/>
    <property type="match status" value="1"/>
</dbReference>
<dbReference type="InterPro" id="IPR011009">
    <property type="entry name" value="Kinase-like_dom_sf"/>
</dbReference>
<sequence length="323" mass="37490">MYDVVFRSFKQFEVNKKLKPTSLAPKFYKSNLEYKSEILVLENLASSNYKMYQATKVMDAKHVSVVLEKYARLHALGFALRDQNITKFEEITNAMNEMFIKFLKNGNYIKAVKHIALKSLTSLREDVDTKAYKIYKNHIINIDKIFDDLRNAANDDYTAIVHGDGWTNNMMFQYDDLNDPTKPTSVRFIDFQLARLGPPVLDLAFFLYTCSEKKVIEALEDYLRLYYNSLVAHLVKLGSDPDKVYPYSIFLKQWRKYAKLGFTLAITVIYILLTDESEAVDLNSVAETGAPLGDAFDYEIAKSDLYYDRVRHIILHCVEKEFM</sequence>